<dbReference type="EMBL" id="CP092625">
    <property type="protein sequence ID" value="UMM39422.1"/>
    <property type="molecule type" value="Genomic_DNA"/>
</dbReference>
<evidence type="ECO:0000313" key="2">
    <source>
        <dbReference type="EMBL" id="UMM39422.1"/>
    </source>
</evidence>
<protein>
    <submittedName>
        <fullName evidence="2">Uncharacterized protein</fullName>
    </submittedName>
</protein>
<keyword evidence="3" id="KW-1185">Reference proteome</keyword>
<reference evidence="2 3" key="1">
    <citation type="submission" date="2022-04" db="EMBL/GenBank/DDBJ databases">
        <title>Chromosome-level reference genomes for two strains of Caenorhabditis briggsae: an improved platform for comparative genomics.</title>
        <authorList>
            <person name="Stevens L."/>
            <person name="Andersen E."/>
        </authorList>
    </citation>
    <scope>NUCLEOTIDE SEQUENCE [LARGE SCALE GENOMIC DNA]</scope>
    <source>
        <strain evidence="2">VX34</strain>
        <tissue evidence="2">Whole-organism</tissue>
    </source>
</reference>
<feature type="region of interest" description="Disordered" evidence="1">
    <location>
        <begin position="1"/>
        <end position="20"/>
    </location>
</feature>
<dbReference type="AlphaFoldDB" id="A0AAE9JNP6"/>
<gene>
    <name evidence="2" type="ORF">L5515_016492</name>
</gene>
<organism evidence="2 3">
    <name type="scientific">Caenorhabditis briggsae</name>
    <dbReference type="NCBI Taxonomy" id="6238"/>
    <lineage>
        <taxon>Eukaryota</taxon>
        <taxon>Metazoa</taxon>
        <taxon>Ecdysozoa</taxon>
        <taxon>Nematoda</taxon>
        <taxon>Chromadorea</taxon>
        <taxon>Rhabditida</taxon>
        <taxon>Rhabditina</taxon>
        <taxon>Rhabditomorpha</taxon>
        <taxon>Rhabditoidea</taxon>
        <taxon>Rhabditidae</taxon>
        <taxon>Peloderinae</taxon>
        <taxon>Caenorhabditis</taxon>
    </lineage>
</organism>
<accession>A0AAE9JNP6</accession>
<evidence type="ECO:0000256" key="1">
    <source>
        <dbReference type="SAM" id="MobiDB-lite"/>
    </source>
</evidence>
<evidence type="ECO:0000313" key="3">
    <source>
        <dbReference type="Proteomes" id="UP000829354"/>
    </source>
</evidence>
<sequence>MIPNLNNTEAKENRGKLNGCPEKLEGTLRWTTAHRISTSDTSLNILLPTARIYQNLLRRYKFDGECRLHFRSSAT</sequence>
<dbReference type="Proteomes" id="UP000829354">
    <property type="component" value="Chromosome X"/>
</dbReference>
<name>A0AAE9JNP6_CAEBR</name>
<proteinExistence type="predicted"/>